<evidence type="ECO:0000313" key="1">
    <source>
        <dbReference type="EMBL" id="EXC30680.1"/>
    </source>
</evidence>
<proteinExistence type="predicted"/>
<accession>W9S790</accession>
<dbReference type="AlphaFoldDB" id="W9S790"/>
<gene>
    <name evidence="1" type="ORF">L484_027855</name>
</gene>
<dbReference type="Proteomes" id="UP000030645">
    <property type="component" value="Unassembled WGS sequence"/>
</dbReference>
<organism evidence="1 2">
    <name type="scientific">Morus notabilis</name>
    <dbReference type="NCBI Taxonomy" id="981085"/>
    <lineage>
        <taxon>Eukaryota</taxon>
        <taxon>Viridiplantae</taxon>
        <taxon>Streptophyta</taxon>
        <taxon>Embryophyta</taxon>
        <taxon>Tracheophyta</taxon>
        <taxon>Spermatophyta</taxon>
        <taxon>Magnoliopsida</taxon>
        <taxon>eudicotyledons</taxon>
        <taxon>Gunneridae</taxon>
        <taxon>Pentapetalae</taxon>
        <taxon>rosids</taxon>
        <taxon>fabids</taxon>
        <taxon>Rosales</taxon>
        <taxon>Moraceae</taxon>
        <taxon>Moreae</taxon>
        <taxon>Morus</taxon>
    </lineage>
</organism>
<evidence type="ECO:0000313" key="2">
    <source>
        <dbReference type="Proteomes" id="UP000030645"/>
    </source>
</evidence>
<reference evidence="2" key="1">
    <citation type="submission" date="2013-01" db="EMBL/GenBank/DDBJ databases">
        <title>Draft Genome Sequence of a Mulberry Tree, Morus notabilis C.K. Schneid.</title>
        <authorList>
            <person name="He N."/>
            <person name="Zhao S."/>
        </authorList>
    </citation>
    <scope>NUCLEOTIDE SEQUENCE</scope>
</reference>
<name>W9S790_9ROSA</name>
<protein>
    <submittedName>
        <fullName evidence="1">Uncharacterized protein</fullName>
    </submittedName>
</protein>
<sequence>MFPQIFKFPPPHSPLPPFFFVLCLLLKFPYEQKLPHSRPEASTASSLSFASLNLVADEPPLPIRSWKEDARSQPRHDFVKIRPWEEDRRPVKLSSYAKLRYPKRNPLLVLDCCSAVSRGRRWRFGNMAGVFQVMTFGVRALDKKDLDPSFKLSLQRLPRPR</sequence>
<keyword evidence="2" id="KW-1185">Reference proteome</keyword>
<dbReference type="eggNOG" id="ENOG502QS26">
    <property type="taxonomic scope" value="Eukaryota"/>
</dbReference>
<dbReference type="EMBL" id="KE346217">
    <property type="protein sequence ID" value="EXC30680.1"/>
    <property type="molecule type" value="Genomic_DNA"/>
</dbReference>